<feature type="domain" description="Histidine kinase" evidence="9">
    <location>
        <begin position="359"/>
        <end position="575"/>
    </location>
</feature>
<dbReference type="SUPFAM" id="SSF47384">
    <property type="entry name" value="Homodimeric domain of signal transducing histidine kinase"/>
    <property type="match status" value="1"/>
</dbReference>
<dbReference type="SMART" id="SM00387">
    <property type="entry name" value="HATPase_c"/>
    <property type="match status" value="1"/>
</dbReference>
<dbReference type="NCBIfam" id="TIGR00229">
    <property type="entry name" value="sensory_box"/>
    <property type="match status" value="1"/>
</dbReference>
<dbReference type="InterPro" id="IPR000014">
    <property type="entry name" value="PAS"/>
</dbReference>
<dbReference type="FunFam" id="3.30.565.10:FF:000006">
    <property type="entry name" value="Sensor histidine kinase WalK"/>
    <property type="match status" value="1"/>
</dbReference>
<dbReference type="GO" id="GO:0005886">
    <property type="term" value="C:plasma membrane"/>
    <property type="evidence" value="ECO:0007669"/>
    <property type="project" value="UniProtKB-ARBA"/>
</dbReference>
<dbReference type="Pfam" id="PF02518">
    <property type="entry name" value="HATPase_c"/>
    <property type="match status" value="1"/>
</dbReference>
<evidence type="ECO:0000259" key="9">
    <source>
        <dbReference type="PROSITE" id="PS50109"/>
    </source>
</evidence>
<protein>
    <recommendedName>
        <fullName evidence="2">histidine kinase</fullName>
        <ecNumber evidence="2">2.7.13.3</ecNumber>
    </recommendedName>
</protein>
<dbReference type="InterPro" id="IPR036890">
    <property type="entry name" value="HATPase_C_sf"/>
</dbReference>
<dbReference type="InterPro" id="IPR035965">
    <property type="entry name" value="PAS-like_dom_sf"/>
</dbReference>
<dbReference type="InterPro" id="IPR050351">
    <property type="entry name" value="BphY/WalK/GraS-like"/>
</dbReference>
<dbReference type="GO" id="GO:0030295">
    <property type="term" value="F:protein kinase activator activity"/>
    <property type="evidence" value="ECO:0007669"/>
    <property type="project" value="TreeGrafter"/>
</dbReference>
<feature type="coiled-coil region" evidence="7">
    <location>
        <begin position="321"/>
        <end position="352"/>
    </location>
</feature>
<feature type="region of interest" description="Disordered" evidence="8">
    <location>
        <begin position="1"/>
        <end position="21"/>
    </location>
</feature>
<evidence type="ECO:0000256" key="8">
    <source>
        <dbReference type="SAM" id="MobiDB-lite"/>
    </source>
</evidence>
<dbReference type="RefSeq" id="WP_119630169.1">
    <property type="nucleotide sequence ID" value="NZ_AP017928.1"/>
</dbReference>
<proteinExistence type="predicted"/>
<dbReference type="InterPro" id="IPR036097">
    <property type="entry name" value="HisK_dim/P_sf"/>
</dbReference>
<gene>
    <name evidence="10" type="ORF">sS8_2905</name>
</gene>
<dbReference type="PROSITE" id="PS50109">
    <property type="entry name" value="HIS_KIN"/>
    <property type="match status" value="1"/>
</dbReference>
<keyword evidence="4" id="KW-0808">Transferase</keyword>
<dbReference type="InterPro" id="IPR013656">
    <property type="entry name" value="PAS_4"/>
</dbReference>
<dbReference type="Gene3D" id="3.30.450.20">
    <property type="entry name" value="PAS domain"/>
    <property type="match status" value="2"/>
</dbReference>
<dbReference type="InterPro" id="IPR003594">
    <property type="entry name" value="HATPase_dom"/>
</dbReference>
<dbReference type="Proteomes" id="UP000266313">
    <property type="component" value="Chromosome"/>
</dbReference>
<dbReference type="PANTHER" id="PTHR42878">
    <property type="entry name" value="TWO-COMPONENT HISTIDINE KINASE"/>
    <property type="match status" value="1"/>
</dbReference>
<evidence type="ECO:0000313" key="11">
    <source>
        <dbReference type="Proteomes" id="UP000266313"/>
    </source>
</evidence>
<accession>A0A250KT72</accession>
<dbReference type="PANTHER" id="PTHR42878:SF15">
    <property type="entry name" value="BACTERIOPHYTOCHROME"/>
    <property type="match status" value="1"/>
</dbReference>
<dbReference type="Gene3D" id="3.30.565.10">
    <property type="entry name" value="Histidine kinase-like ATPase, C-terminal domain"/>
    <property type="match status" value="1"/>
</dbReference>
<dbReference type="Pfam" id="PF08448">
    <property type="entry name" value="PAS_4"/>
    <property type="match status" value="2"/>
</dbReference>
<keyword evidence="3" id="KW-0597">Phosphoprotein</keyword>
<evidence type="ECO:0000256" key="7">
    <source>
        <dbReference type="SAM" id="Coils"/>
    </source>
</evidence>
<name>A0A250KT72_9GAMM</name>
<keyword evidence="6" id="KW-0472">Membrane</keyword>
<keyword evidence="7" id="KW-0175">Coiled coil</keyword>
<dbReference type="InterPro" id="IPR003661">
    <property type="entry name" value="HisK_dim/P_dom"/>
</dbReference>
<dbReference type="Gene3D" id="1.10.287.130">
    <property type="match status" value="1"/>
</dbReference>
<dbReference type="InterPro" id="IPR004358">
    <property type="entry name" value="Sig_transdc_His_kin-like_C"/>
</dbReference>
<dbReference type="GO" id="GO:0000156">
    <property type="term" value="F:phosphorelay response regulator activity"/>
    <property type="evidence" value="ECO:0007669"/>
    <property type="project" value="TreeGrafter"/>
</dbReference>
<keyword evidence="5" id="KW-0418">Kinase</keyword>
<dbReference type="GO" id="GO:0000155">
    <property type="term" value="F:phosphorelay sensor kinase activity"/>
    <property type="evidence" value="ECO:0007669"/>
    <property type="project" value="InterPro"/>
</dbReference>
<dbReference type="CDD" id="cd00130">
    <property type="entry name" value="PAS"/>
    <property type="match status" value="2"/>
</dbReference>
<dbReference type="EMBL" id="AP017928">
    <property type="protein sequence ID" value="BBA34850.1"/>
    <property type="molecule type" value="Genomic_DNA"/>
</dbReference>
<evidence type="ECO:0000256" key="1">
    <source>
        <dbReference type="ARBA" id="ARBA00000085"/>
    </source>
</evidence>
<dbReference type="GO" id="GO:0007234">
    <property type="term" value="P:osmosensory signaling via phosphorelay pathway"/>
    <property type="evidence" value="ECO:0007669"/>
    <property type="project" value="TreeGrafter"/>
</dbReference>
<dbReference type="KEGG" id="mmai:sS8_2905"/>
<dbReference type="SMART" id="SM00091">
    <property type="entry name" value="PAS"/>
    <property type="match status" value="2"/>
</dbReference>
<dbReference type="PRINTS" id="PR00344">
    <property type="entry name" value="BCTRLSENSOR"/>
</dbReference>
<evidence type="ECO:0000256" key="2">
    <source>
        <dbReference type="ARBA" id="ARBA00012438"/>
    </source>
</evidence>
<dbReference type="OrthoDB" id="9808408at2"/>
<evidence type="ECO:0000256" key="4">
    <source>
        <dbReference type="ARBA" id="ARBA00022679"/>
    </source>
</evidence>
<dbReference type="FunFam" id="1.10.287.130:FF:000070">
    <property type="entry name" value="Histidine kinase sensor protein"/>
    <property type="match status" value="1"/>
</dbReference>
<sequence>MNDDKITIPGSPPSEEEKAPLLSSDIPLAEPNFRLLFEAVPGLYLVLTPDFRIVAVSDAYVRATMTRREEIIGRDIFEAFPDNPDDPDAIAGHNLKTSLQRVLHTGKPEAMPVQRYDIPIPAEQGGGFAVRYWSAYNTPAPGTDGAVAYIIHRVEDVTEFVQLMQPGSEQSALPGSRQERAVQIEAEIYARVRAVAEAALCETETRARLIFETSPLAMLVVDAHRQIVQANGRAGDVFRCPSERLIGLPVEALIPDRFRTHHPELVSEYFRHPEPRAMGKGRDLHGVRIDGEEFPCEVSLGPVHIAGKLHVIVSVVDITVRKRAEEEILRLNADLERRVEERTAELQAANQELESFAYAVSHDLRAPLRAMGGFSQALAEDYGERLEGEARFYLDQIILGSRRMGELIDGLLQLSRCTRGELRRDPVDLSALAESIFAELKRLEPSRRVAWQVEPGLVARGDARMLEVALRNLIGNAWKYTGDTEAPMIRIYTEPKPDNEFQLFFVTDNGAGFDMAHAAKLFQPFQRLHRQEEFPGLGIGLATVQRIIHRHGGTIGAIAAPGRGATFCFSLPFAGGDEET</sequence>
<dbReference type="Pfam" id="PF00512">
    <property type="entry name" value="HisKA"/>
    <property type="match status" value="1"/>
</dbReference>
<evidence type="ECO:0000256" key="3">
    <source>
        <dbReference type="ARBA" id="ARBA00022553"/>
    </source>
</evidence>
<evidence type="ECO:0000256" key="5">
    <source>
        <dbReference type="ARBA" id="ARBA00022777"/>
    </source>
</evidence>
<dbReference type="InterPro" id="IPR005467">
    <property type="entry name" value="His_kinase_dom"/>
</dbReference>
<dbReference type="CDD" id="cd00082">
    <property type="entry name" value="HisKA"/>
    <property type="match status" value="1"/>
</dbReference>
<reference evidence="10 11" key="1">
    <citation type="submission" date="2016-12" db="EMBL/GenBank/DDBJ databases">
        <title>Genome sequencing of Methylocaldum marinum.</title>
        <authorList>
            <person name="Takeuchi M."/>
            <person name="Kamagata Y."/>
            <person name="Hiraoka S."/>
            <person name="Oshima K."/>
            <person name="Hattori M."/>
            <person name="Iwasaki W."/>
        </authorList>
    </citation>
    <scope>NUCLEOTIDE SEQUENCE [LARGE SCALE GENOMIC DNA]</scope>
    <source>
        <strain evidence="10 11">S8</strain>
    </source>
</reference>
<dbReference type="EC" id="2.7.13.3" evidence="2"/>
<evidence type="ECO:0000256" key="6">
    <source>
        <dbReference type="ARBA" id="ARBA00023136"/>
    </source>
</evidence>
<organism evidence="10 11">
    <name type="scientific">Methylocaldum marinum</name>
    <dbReference type="NCBI Taxonomy" id="1432792"/>
    <lineage>
        <taxon>Bacteria</taxon>
        <taxon>Pseudomonadati</taxon>
        <taxon>Pseudomonadota</taxon>
        <taxon>Gammaproteobacteria</taxon>
        <taxon>Methylococcales</taxon>
        <taxon>Methylococcaceae</taxon>
        <taxon>Methylocaldum</taxon>
    </lineage>
</organism>
<dbReference type="SMART" id="SM00388">
    <property type="entry name" value="HisKA"/>
    <property type="match status" value="1"/>
</dbReference>
<comment type="catalytic activity">
    <reaction evidence="1">
        <text>ATP + protein L-histidine = ADP + protein N-phospho-L-histidine.</text>
        <dbReference type="EC" id="2.7.13.3"/>
    </reaction>
</comment>
<dbReference type="SUPFAM" id="SSF55785">
    <property type="entry name" value="PYP-like sensor domain (PAS domain)"/>
    <property type="match status" value="2"/>
</dbReference>
<evidence type="ECO:0000313" key="10">
    <source>
        <dbReference type="EMBL" id="BBA34850.1"/>
    </source>
</evidence>
<keyword evidence="11" id="KW-1185">Reference proteome</keyword>
<dbReference type="AlphaFoldDB" id="A0A250KT72"/>
<dbReference type="SUPFAM" id="SSF55874">
    <property type="entry name" value="ATPase domain of HSP90 chaperone/DNA topoisomerase II/histidine kinase"/>
    <property type="match status" value="1"/>
</dbReference>